<keyword evidence="1" id="KW-1133">Transmembrane helix</keyword>
<gene>
    <name evidence="2" type="ORF">NIES3787_41430</name>
</gene>
<dbReference type="AlphaFoldDB" id="A0A6H9GEA2"/>
<dbReference type="Proteomes" id="UP000438874">
    <property type="component" value="Unassembled WGS sequence"/>
</dbReference>
<accession>A0A6H9GEA2</accession>
<feature type="transmembrane region" description="Helical" evidence="1">
    <location>
        <begin position="20"/>
        <end position="44"/>
    </location>
</feature>
<evidence type="ECO:0000313" key="3">
    <source>
        <dbReference type="Proteomes" id="UP000438874"/>
    </source>
</evidence>
<keyword evidence="2" id="KW-0808">Transferase</keyword>
<evidence type="ECO:0000313" key="2">
    <source>
        <dbReference type="EMBL" id="GCL48424.1"/>
    </source>
</evidence>
<feature type="transmembrane region" description="Helical" evidence="1">
    <location>
        <begin position="51"/>
        <end position="70"/>
    </location>
</feature>
<reference evidence="2 3" key="1">
    <citation type="submission" date="2019-02" db="EMBL/GenBank/DDBJ databases">
        <title>Draft genome sequence of Arthrospira platensis NIES-3787.</title>
        <authorList>
            <person name="Yamaguchi H."/>
            <person name="Suzuki S."/>
            <person name="Kawachi M."/>
        </authorList>
    </citation>
    <scope>NUCLEOTIDE SEQUENCE [LARGE SCALE GENOMIC DNA]</scope>
    <source>
        <strain evidence="2 3">NIES-3787</strain>
    </source>
</reference>
<organism evidence="2 3">
    <name type="scientific">Microcystis aeruginosa NIES-3787</name>
    <dbReference type="NCBI Taxonomy" id="2517782"/>
    <lineage>
        <taxon>Bacteria</taxon>
        <taxon>Bacillati</taxon>
        <taxon>Cyanobacteriota</taxon>
        <taxon>Cyanophyceae</taxon>
        <taxon>Oscillatoriophycideae</taxon>
        <taxon>Chroococcales</taxon>
        <taxon>Microcystaceae</taxon>
        <taxon>Microcystis</taxon>
    </lineage>
</organism>
<name>A0A6H9GEA2_MICAE</name>
<comment type="caution">
    <text evidence="2">The sequence shown here is derived from an EMBL/GenBank/DDBJ whole genome shotgun (WGS) entry which is preliminary data.</text>
</comment>
<evidence type="ECO:0000256" key="1">
    <source>
        <dbReference type="SAM" id="Phobius"/>
    </source>
</evidence>
<sequence length="115" mass="12659">MWHAIRRGSLVLLGMALDLSVPPLALLATLVIGLLGGCAGLWAWTGDSIPITLMAAELALFAAAILIAWYQVGRNAISFMQLLSVPWYVFSKVPMYAVFLVKRQAEWVRTRRSGE</sequence>
<protein>
    <submittedName>
        <fullName evidence="2">Putative glycosyl transferase</fullName>
    </submittedName>
</protein>
<dbReference type="GO" id="GO:0016740">
    <property type="term" value="F:transferase activity"/>
    <property type="evidence" value="ECO:0007669"/>
    <property type="project" value="UniProtKB-KW"/>
</dbReference>
<proteinExistence type="predicted"/>
<keyword evidence="1" id="KW-0472">Membrane</keyword>
<keyword evidence="1" id="KW-0812">Transmembrane</keyword>
<dbReference type="EMBL" id="BJCH01000138">
    <property type="protein sequence ID" value="GCL48424.1"/>
    <property type="molecule type" value="Genomic_DNA"/>
</dbReference>